<dbReference type="Gene3D" id="3.40.50.150">
    <property type="entry name" value="Vaccinia Virus protein VP39"/>
    <property type="match status" value="1"/>
</dbReference>
<dbReference type="EMBL" id="FUZT01000008">
    <property type="protein sequence ID" value="SKC80005.1"/>
    <property type="molecule type" value="Genomic_DNA"/>
</dbReference>
<dbReference type="STRING" id="36842.SAMN02194393_03411"/>
<keyword evidence="1" id="KW-0489">Methyltransferase</keyword>
<reference evidence="2" key="1">
    <citation type="submission" date="2017-02" db="EMBL/GenBank/DDBJ databases">
        <authorList>
            <person name="Varghese N."/>
            <person name="Submissions S."/>
        </authorList>
    </citation>
    <scope>NUCLEOTIDE SEQUENCE [LARGE SCALE GENOMIC DNA]</scope>
    <source>
        <strain evidence="2">M1</strain>
    </source>
</reference>
<dbReference type="AlphaFoldDB" id="A0A1T5LVU6"/>
<dbReference type="OrthoDB" id="9774345at2"/>
<dbReference type="Pfam" id="PF01135">
    <property type="entry name" value="PCMT"/>
    <property type="match status" value="1"/>
</dbReference>
<evidence type="ECO:0000313" key="1">
    <source>
        <dbReference type="EMBL" id="SKC80005.1"/>
    </source>
</evidence>
<dbReference type="Proteomes" id="UP000190285">
    <property type="component" value="Unassembled WGS sequence"/>
</dbReference>
<organism evidence="1 2">
    <name type="scientific">Maledivibacter halophilus</name>
    <dbReference type="NCBI Taxonomy" id="36842"/>
    <lineage>
        <taxon>Bacteria</taxon>
        <taxon>Bacillati</taxon>
        <taxon>Bacillota</taxon>
        <taxon>Clostridia</taxon>
        <taxon>Peptostreptococcales</taxon>
        <taxon>Caminicellaceae</taxon>
        <taxon>Maledivibacter</taxon>
    </lineage>
</organism>
<dbReference type="GO" id="GO:0008168">
    <property type="term" value="F:methyltransferase activity"/>
    <property type="evidence" value="ECO:0007669"/>
    <property type="project" value="UniProtKB-KW"/>
</dbReference>
<protein>
    <submittedName>
        <fullName evidence="1">Protein-L-isoaspartate carboxylmethyltransferase</fullName>
    </submittedName>
</protein>
<keyword evidence="2" id="KW-1185">Reference proteome</keyword>
<evidence type="ECO:0000313" key="2">
    <source>
        <dbReference type="Proteomes" id="UP000190285"/>
    </source>
</evidence>
<name>A0A1T5LVU6_9FIRM</name>
<proteinExistence type="predicted"/>
<dbReference type="RefSeq" id="WP_079493241.1">
    <property type="nucleotide sequence ID" value="NZ_FUZT01000008.1"/>
</dbReference>
<keyword evidence="1" id="KW-0808">Transferase</keyword>
<gene>
    <name evidence="1" type="ORF">SAMN02194393_03411</name>
</gene>
<accession>A0A1T5LVU6</accession>
<dbReference type="SUPFAM" id="SSF53335">
    <property type="entry name" value="S-adenosyl-L-methionine-dependent methyltransferases"/>
    <property type="match status" value="1"/>
</dbReference>
<dbReference type="CDD" id="cd02440">
    <property type="entry name" value="AdoMet_MTases"/>
    <property type="match status" value="1"/>
</dbReference>
<dbReference type="InterPro" id="IPR029063">
    <property type="entry name" value="SAM-dependent_MTases_sf"/>
</dbReference>
<dbReference type="GO" id="GO:0032259">
    <property type="term" value="P:methylation"/>
    <property type="evidence" value="ECO:0007669"/>
    <property type="project" value="UniProtKB-KW"/>
</dbReference>
<sequence length="243" mass="28029">MDKKKEYSEQWDKSSAFFYNNNDYNWMCGLIKSYNTVLEIGCGTGYSTLALIKNGHKVIAIEKNEYCMGKAKNLILSNGYKIGDLGDDIGKCDVIFILMDVCDNNSNFIIEAIPFDIVICWNIGTYWSTTMIQNYVPKLMQYGLTLEQIKEAPESSYSEYIIWLCGRYGKTYNVPVQVVDRTIDIDYLNDYIAIKTEFNYSSIEFNSTRTFAKSKSGRVLSYNNKKIENDYVELYLLSVIFKP</sequence>